<dbReference type="HOGENOM" id="CLU_2187444_0_0_1"/>
<evidence type="ECO:0000313" key="1">
    <source>
        <dbReference type="EMBL" id="ERN19727.1"/>
    </source>
</evidence>
<proteinExistence type="predicted"/>
<dbReference type="AlphaFoldDB" id="U5DE75"/>
<evidence type="ECO:0000313" key="2">
    <source>
        <dbReference type="Proteomes" id="UP000017836"/>
    </source>
</evidence>
<protein>
    <submittedName>
        <fullName evidence="1">Uncharacterized protein</fullName>
    </submittedName>
</protein>
<dbReference type="EMBL" id="KI392068">
    <property type="protein sequence ID" value="ERN19727.1"/>
    <property type="molecule type" value="Genomic_DNA"/>
</dbReference>
<dbReference type="Gramene" id="ERN19727">
    <property type="protein sequence ID" value="ERN19727"/>
    <property type="gene ID" value="AMTR_s00062p00209180"/>
</dbReference>
<reference evidence="1" key="1">
    <citation type="submission" date="2013-08" db="EMBL/GenBank/DDBJ databases">
        <authorList>
            <person name="Albert V.A."/>
            <person name="Barbazuk W.B."/>
            <person name="Chamala S."/>
            <person name="Chanderbali A.S."/>
            <person name="dePamphilis C.W."/>
            <person name="Der J.P."/>
            <person name="Estill J.C."/>
            <person name="Leebens-Mack J."/>
            <person name="Ma H."/>
            <person name="Palmer J.D."/>
            <person name="Rounsley S."/>
            <person name="Sankoff D."/>
            <person name="Schuster S.C."/>
            <person name="Soltis D.E."/>
            <person name="Soltis P.S."/>
            <person name="Wessler S.R."/>
            <person name="Wing R.A."/>
        </authorList>
    </citation>
    <scope>NUCLEOTIDE SEQUENCE</scope>
    <source>
        <tissue evidence="1">Leaf</tissue>
    </source>
</reference>
<organism evidence="1 2">
    <name type="scientific">Amborella trichopoda</name>
    <dbReference type="NCBI Taxonomy" id="13333"/>
    <lineage>
        <taxon>Eukaryota</taxon>
        <taxon>Viridiplantae</taxon>
        <taxon>Streptophyta</taxon>
        <taxon>Embryophyta</taxon>
        <taxon>Tracheophyta</taxon>
        <taxon>Spermatophyta</taxon>
        <taxon>Magnoliopsida</taxon>
        <taxon>Amborellales</taxon>
        <taxon>Amborellaceae</taxon>
        <taxon>Amborella</taxon>
    </lineage>
</organism>
<name>U5DE75_AMBTC</name>
<keyword evidence="2" id="KW-1185">Reference proteome</keyword>
<sequence length="98" mass="10899">MYPISDVMIVTTEVAVDFLAENEWVKKYHNKTLPKYSLLSKIYEGDTTDGTYKSIGGGIKIEPERPNTAFSNDPPLENALEVQDEYSSSSFDDIVSSG</sequence>
<accession>U5DE75</accession>
<dbReference type="Proteomes" id="UP000017836">
    <property type="component" value="Unassembled WGS sequence"/>
</dbReference>
<gene>
    <name evidence="1" type="ORF">AMTR_s00062p00209180</name>
</gene>